<evidence type="ECO:0000313" key="1">
    <source>
        <dbReference type="EMBL" id="KAJ7192086.1"/>
    </source>
</evidence>
<name>A0AAD6Y586_9AGAR</name>
<protein>
    <submittedName>
        <fullName evidence="1">Uncharacterized protein</fullName>
    </submittedName>
</protein>
<proteinExistence type="predicted"/>
<organism evidence="1 2">
    <name type="scientific">Mycena pura</name>
    <dbReference type="NCBI Taxonomy" id="153505"/>
    <lineage>
        <taxon>Eukaryota</taxon>
        <taxon>Fungi</taxon>
        <taxon>Dikarya</taxon>
        <taxon>Basidiomycota</taxon>
        <taxon>Agaricomycotina</taxon>
        <taxon>Agaricomycetes</taxon>
        <taxon>Agaricomycetidae</taxon>
        <taxon>Agaricales</taxon>
        <taxon>Marasmiineae</taxon>
        <taxon>Mycenaceae</taxon>
        <taxon>Mycena</taxon>
    </lineage>
</organism>
<dbReference type="Proteomes" id="UP001219525">
    <property type="component" value="Unassembled WGS sequence"/>
</dbReference>
<dbReference type="AlphaFoldDB" id="A0AAD6Y586"/>
<comment type="caution">
    <text evidence="1">The sequence shown here is derived from an EMBL/GenBank/DDBJ whole genome shotgun (WGS) entry which is preliminary data.</text>
</comment>
<sequence>MQNGWMQSSDQKLLFWLPDYNRFGFWMPLHVMIFGQQQTLLSYKKFVHGEHWSQCYAPHQA</sequence>
<reference evidence="1" key="1">
    <citation type="submission" date="2023-03" db="EMBL/GenBank/DDBJ databases">
        <title>Massive genome expansion in bonnet fungi (Mycena s.s.) driven by repeated elements and novel gene families across ecological guilds.</title>
        <authorList>
            <consortium name="Lawrence Berkeley National Laboratory"/>
            <person name="Harder C.B."/>
            <person name="Miyauchi S."/>
            <person name="Viragh M."/>
            <person name="Kuo A."/>
            <person name="Thoen E."/>
            <person name="Andreopoulos B."/>
            <person name="Lu D."/>
            <person name="Skrede I."/>
            <person name="Drula E."/>
            <person name="Henrissat B."/>
            <person name="Morin E."/>
            <person name="Kohler A."/>
            <person name="Barry K."/>
            <person name="LaButti K."/>
            <person name="Morin E."/>
            <person name="Salamov A."/>
            <person name="Lipzen A."/>
            <person name="Mereny Z."/>
            <person name="Hegedus B."/>
            <person name="Baldrian P."/>
            <person name="Stursova M."/>
            <person name="Weitz H."/>
            <person name="Taylor A."/>
            <person name="Grigoriev I.V."/>
            <person name="Nagy L.G."/>
            <person name="Martin F."/>
            <person name="Kauserud H."/>
        </authorList>
    </citation>
    <scope>NUCLEOTIDE SEQUENCE</scope>
    <source>
        <strain evidence="1">9144</strain>
    </source>
</reference>
<gene>
    <name evidence="1" type="ORF">GGX14DRAFT_30643</name>
</gene>
<evidence type="ECO:0000313" key="2">
    <source>
        <dbReference type="Proteomes" id="UP001219525"/>
    </source>
</evidence>
<dbReference type="EMBL" id="JARJCW010000124">
    <property type="protein sequence ID" value="KAJ7192086.1"/>
    <property type="molecule type" value="Genomic_DNA"/>
</dbReference>
<keyword evidence="2" id="KW-1185">Reference proteome</keyword>
<accession>A0AAD6Y586</accession>